<evidence type="ECO:0000313" key="1">
    <source>
        <dbReference type="EMBL" id="KAJ1365273.1"/>
    </source>
</evidence>
<keyword evidence="2" id="KW-1185">Reference proteome</keyword>
<reference evidence="1" key="1">
    <citation type="submission" date="2021-06" db="EMBL/GenBank/DDBJ databases">
        <title>Parelaphostrongylus tenuis whole genome reference sequence.</title>
        <authorList>
            <person name="Garwood T.J."/>
            <person name="Larsen P.A."/>
            <person name="Fountain-Jones N.M."/>
            <person name="Garbe J.R."/>
            <person name="Macchietto M.G."/>
            <person name="Kania S.A."/>
            <person name="Gerhold R.W."/>
            <person name="Richards J.E."/>
            <person name="Wolf T.M."/>
        </authorList>
    </citation>
    <scope>NUCLEOTIDE SEQUENCE</scope>
    <source>
        <strain evidence="1">MNPRO001-30</strain>
        <tissue evidence="1">Meninges</tissue>
    </source>
</reference>
<protein>
    <submittedName>
        <fullName evidence="1">Uncharacterized protein</fullName>
    </submittedName>
</protein>
<evidence type="ECO:0000313" key="2">
    <source>
        <dbReference type="Proteomes" id="UP001196413"/>
    </source>
</evidence>
<comment type="caution">
    <text evidence="1">The sequence shown here is derived from an EMBL/GenBank/DDBJ whole genome shotgun (WGS) entry which is preliminary data.</text>
</comment>
<organism evidence="1 2">
    <name type="scientific">Parelaphostrongylus tenuis</name>
    <name type="common">Meningeal worm</name>
    <dbReference type="NCBI Taxonomy" id="148309"/>
    <lineage>
        <taxon>Eukaryota</taxon>
        <taxon>Metazoa</taxon>
        <taxon>Ecdysozoa</taxon>
        <taxon>Nematoda</taxon>
        <taxon>Chromadorea</taxon>
        <taxon>Rhabditida</taxon>
        <taxon>Rhabditina</taxon>
        <taxon>Rhabditomorpha</taxon>
        <taxon>Strongyloidea</taxon>
        <taxon>Metastrongylidae</taxon>
        <taxon>Parelaphostrongylus</taxon>
    </lineage>
</organism>
<dbReference type="Proteomes" id="UP001196413">
    <property type="component" value="Unassembled WGS sequence"/>
</dbReference>
<dbReference type="AlphaFoldDB" id="A0AAD5MYJ6"/>
<sequence>MIAAETSMRYGMQMIAVSSVLRECRKNQMVAKDGDQCSLQDVLRHKKKRDLSNKEFGQVPDVN</sequence>
<name>A0AAD5MYJ6_PARTN</name>
<proteinExistence type="predicted"/>
<accession>A0AAD5MYJ6</accession>
<dbReference type="EMBL" id="JAHQIW010005209">
    <property type="protein sequence ID" value="KAJ1365273.1"/>
    <property type="molecule type" value="Genomic_DNA"/>
</dbReference>
<gene>
    <name evidence="1" type="ORF">KIN20_025526</name>
</gene>